<dbReference type="GO" id="GO:0009253">
    <property type="term" value="P:peptidoglycan catabolic process"/>
    <property type="evidence" value="ECO:0007669"/>
    <property type="project" value="InterPro"/>
</dbReference>
<keyword evidence="5" id="KW-0964">Secreted</keyword>
<evidence type="ECO:0000256" key="7">
    <source>
        <dbReference type="ARBA" id="ARBA00022638"/>
    </source>
</evidence>
<evidence type="ECO:0000256" key="6">
    <source>
        <dbReference type="ARBA" id="ARBA00022529"/>
    </source>
</evidence>
<evidence type="ECO:0000256" key="14">
    <source>
        <dbReference type="SAM" id="SignalP"/>
    </source>
</evidence>
<dbReference type="EMBL" id="MU005976">
    <property type="protein sequence ID" value="KAF2861048.1"/>
    <property type="molecule type" value="Genomic_DNA"/>
</dbReference>
<dbReference type="GO" id="GO:0003796">
    <property type="term" value="F:lysozyme activity"/>
    <property type="evidence" value="ECO:0007669"/>
    <property type="project" value="UniProtKB-EC"/>
</dbReference>
<reference evidence="15" key="1">
    <citation type="journal article" date="2020" name="Stud. Mycol.">
        <title>101 Dothideomycetes genomes: a test case for predicting lifestyles and emergence of pathogens.</title>
        <authorList>
            <person name="Haridas S."/>
            <person name="Albert R."/>
            <person name="Binder M."/>
            <person name="Bloem J."/>
            <person name="Labutti K."/>
            <person name="Salamov A."/>
            <person name="Andreopoulos B."/>
            <person name="Baker S."/>
            <person name="Barry K."/>
            <person name="Bills G."/>
            <person name="Bluhm B."/>
            <person name="Cannon C."/>
            <person name="Castanera R."/>
            <person name="Culley D."/>
            <person name="Daum C."/>
            <person name="Ezra D."/>
            <person name="Gonzalez J."/>
            <person name="Henrissat B."/>
            <person name="Kuo A."/>
            <person name="Liang C."/>
            <person name="Lipzen A."/>
            <person name="Lutzoni F."/>
            <person name="Magnuson J."/>
            <person name="Mondo S."/>
            <person name="Nolan M."/>
            <person name="Ohm R."/>
            <person name="Pangilinan J."/>
            <person name="Park H.-J."/>
            <person name="Ramirez L."/>
            <person name="Alfaro M."/>
            <person name="Sun H."/>
            <person name="Tritt A."/>
            <person name="Yoshinaga Y."/>
            <person name="Zwiers L.-H."/>
            <person name="Turgeon B."/>
            <person name="Goodwin S."/>
            <person name="Spatafora J."/>
            <person name="Crous P."/>
            <person name="Grigoriev I."/>
        </authorList>
    </citation>
    <scope>NUCLEOTIDE SEQUENCE</scope>
    <source>
        <strain evidence="15">CBS 480.64</strain>
    </source>
</reference>
<dbReference type="GO" id="GO:0016052">
    <property type="term" value="P:carbohydrate catabolic process"/>
    <property type="evidence" value="ECO:0007669"/>
    <property type="project" value="TreeGrafter"/>
</dbReference>
<dbReference type="GO" id="GO:0031640">
    <property type="term" value="P:killing of cells of another organism"/>
    <property type="evidence" value="ECO:0007669"/>
    <property type="project" value="UniProtKB-KW"/>
</dbReference>
<evidence type="ECO:0000256" key="2">
    <source>
        <dbReference type="ARBA" id="ARBA00004613"/>
    </source>
</evidence>
<evidence type="ECO:0000256" key="5">
    <source>
        <dbReference type="ARBA" id="ARBA00022525"/>
    </source>
</evidence>
<evidence type="ECO:0000256" key="3">
    <source>
        <dbReference type="ARBA" id="ARBA00010646"/>
    </source>
</evidence>
<dbReference type="GO" id="GO:0042742">
    <property type="term" value="P:defense response to bacterium"/>
    <property type="evidence" value="ECO:0007669"/>
    <property type="project" value="UniProtKB-KW"/>
</dbReference>
<evidence type="ECO:0000256" key="10">
    <source>
        <dbReference type="ARBA" id="ARBA00023295"/>
    </source>
</evidence>
<evidence type="ECO:0000256" key="4">
    <source>
        <dbReference type="ARBA" id="ARBA00012732"/>
    </source>
</evidence>
<feature type="signal peptide" evidence="14">
    <location>
        <begin position="1"/>
        <end position="16"/>
    </location>
</feature>
<evidence type="ECO:0000256" key="11">
    <source>
        <dbReference type="ARBA" id="ARBA00055588"/>
    </source>
</evidence>
<dbReference type="SMART" id="SM00641">
    <property type="entry name" value="Glyco_25"/>
    <property type="match status" value="1"/>
</dbReference>
<comment type="function">
    <text evidence="11">This enzyme has both lysozyme (acetylmuramidase) and diacetylmuramidase activities.</text>
</comment>
<accession>A0A6A7C2W6</accession>
<keyword evidence="9" id="KW-1015">Disulfide bond</keyword>
<name>A0A6A7C2W6_9PEZI</name>
<sequence length="240" mass="26049">MKYSIFTPFFLATALAAPTPVEVDDLSEEGNTTLVERASVQGFDVSSFQPNVNFASAHSGGLQFVYIKATEGTTYRSSSFDKQYTDATKAGFIRGSYHFAHGSEDPVAQAQFFVKHGGGWTADGITLPGALDLEGTSSSRCNGITVSWVKKFSDEYHSLTKRYPVLYINKSWWNECLGGSTAFKDTNPLWLASWTSSLPSLPGGWSKVTFWQTNDKNKFGGDSDVFPAGLAALKGFAKAG</sequence>
<keyword evidence="10" id="KW-0326">Glycosidase</keyword>
<gene>
    <name evidence="15" type="ORF">K470DRAFT_257394</name>
</gene>
<keyword evidence="6" id="KW-0929">Antimicrobial</keyword>
<comment type="catalytic activity">
    <reaction evidence="1">
        <text>Hydrolysis of (1-&gt;4)-beta-linkages between N-acetylmuramic acid and N-acetyl-D-glucosamine residues in a peptidoglycan and between N-acetyl-D-glucosamine residues in chitodextrins.</text>
        <dbReference type="EC" id="3.2.1.17"/>
    </reaction>
</comment>
<dbReference type="EC" id="3.2.1.17" evidence="4"/>
<dbReference type="PANTHER" id="PTHR34135:SF2">
    <property type="entry name" value="LYSOZYME"/>
    <property type="match status" value="1"/>
</dbReference>
<dbReference type="Gene3D" id="3.20.20.80">
    <property type="entry name" value="Glycosidases"/>
    <property type="match status" value="1"/>
</dbReference>
<keyword evidence="16" id="KW-1185">Reference proteome</keyword>
<evidence type="ECO:0000256" key="12">
    <source>
        <dbReference type="ARBA" id="ARBA00073159"/>
    </source>
</evidence>
<evidence type="ECO:0000313" key="15">
    <source>
        <dbReference type="EMBL" id="KAF2861048.1"/>
    </source>
</evidence>
<proteinExistence type="inferred from homology"/>
<dbReference type="InterPro" id="IPR002053">
    <property type="entry name" value="Glyco_hydro_25"/>
</dbReference>
<evidence type="ECO:0000256" key="8">
    <source>
        <dbReference type="ARBA" id="ARBA00022801"/>
    </source>
</evidence>
<keyword evidence="8 15" id="KW-0378">Hydrolase</keyword>
<organism evidence="15 16">
    <name type="scientific">Piedraia hortae CBS 480.64</name>
    <dbReference type="NCBI Taxonomy" id="1314780"/>
    <lineage>
        <taxon>Eukaryota</taxon>
        <taxon>Fungi</taxon>
        <taxon>Dikarya</taxon>
        <taxon>Ascomycota</taxon>
        <taxon>Pezizomycotina</taxon>
        <taxon>Dothideomycetes</taxon>
        <taxon>Dothideomycetidae</taxon>
        <taxon>Capnodiales</taxon>
        <taxon>Piedraiaceae</taxon>
        <taxon>Piedraia</taxon>
    </lineage>
</organism>
<dbReference type="SUPFAM" id="SSF51445">
    <property type="entry name" value="(Trans)glycosidases"/>
    <property type="match status" value="1"/>
</dbReference>
<dbReference type="Pfam" id="PF01183">
    <property type="entry name" value="Glyco_hydro_25"/>
    <property type="match status" value="1"/>
</dbReference>
<dbReference type="GO" id="GO:0005576">
    <property type="term" value="C:extracellular region"/>
    <property type="evidence" value="ECO:0007669"/>
    <property type="project" value="UniProtKB-SubCell"/>
</dbReference>
<dbReference type="InterPro" id="IPR018077">
    <property type="entry name" value="Glyco_hydro_fam25_subgr"/>
</dbReference>
<evidence type="ECO:0000256" key="1">
    <source>
        <dbReference type="ARBA" id="ARBA00000632"/>
    </source>
</evidence>
<dbReference type="GO" id="GO:0016998">
    <property type="term" value="P:cell wall macromolecule catabolic process"/>
    <property type="evidence" value="ECO:0007669"/>
    <property type="project" value="InterPro"/>
</dbReference>
<keyword evidence="7" id="KW-0081">Bacteriolytic enzyme</keyword>
<feature type="chain" id="PRO_5025349745" description="N,O-diacetylmuramidase" evidence="14">
    <location>
        <begin position="17"/>
        <end position="240"/>
    </location>
</feature>
<evidence type="ECO:0000256" key="9">
    <source>
        <dbReference type="ARBA" id="ARBA00023157"/>
    </source>
</evidence>
<dbReference type="InterPro" id="IPR017853">
    <property type="entry name" value="GH"/>
</dbReference>
<comment type="similarity">
    <text evidence="3">Belongs to the glycosyl hydrolase 25 family.</text>
</comment>
<dbReference type="Proteomes" id="UP000799421">
    <property type="component" value="Unassembled WGS sequence"/>
</dbReference>
<protein>
    <recommendedName>
        <fullName evidence="12">N,O-diacetylmuramidase</fullName>
        <ecNumber evidence="4">3.2.1.17</ecNumber>
    </recommendedName>
    <alternativeName>
        <fullName evidence="13">Lysozyme CH</fullName>
    </alternativeName>
</protein>
<dbReference type="FunFam" id="3.20.20.80:FF:000060">
    <property type="entry name" value="Lysozyme M1"/>
    <property type="match status" value="1"/>
</dbReference>
<comment type="subcellular location">
    <subcellularLocation>
        <location evidence="2">Secreted</location>
    </subcellularLocation>
</comment>
<dbReference type="OrthoDB" id="6590422at2759"/>
<keyword evidence="14" id="KW-0732">Signal</keyword>
<dbReference type="AlphaFoldDB" id="A0A6A7C2W6"/>
<evidence type="ECO:0000313" key="16">
    <source>
        <dbReference type="Proteomes" id="UP000799421"/>
    </source>
</evidence>
<dbReference type="PANTHER" id="PTHR34135">
    <property type="entry name" value="LYSOZYME"/>
    <property type="match status" value="1"/>
</dbReference>
<evidence type="ECO:0000256" key="13">
    <source>
        <dbReference type="ARBA" id="ARBA00075474"/>
    </source>
</evidence>
<dbReference type="PROSITE" id="PS51904">
    <property type="entry name" value="GLYCOSYL_HYDROL_F25_2"/>
    <property type="match status" value="1"/>
</dbReference>